<reference evidence="1" key="1">
    <citation type="journal article" date="2018" name="PLoS Negl. Trop. Dis.">
        <title>Sialome diversity of ticks revealed by RNAseq of single tick salivary glands.</title>
        <authorList>
            <person name="Perner J."/>
            <person name="Kropackova S."/>
            <person name="Kopacek P."/>
            <person name="Ribeiro J.M."/>
        </authorList>
    </citation>
    <scope>NUCLEOTIDE SEQUENCE</scope>
    <source>
        <strain evidence="1">Siblings of single egg batch collected in Ceske Budejovice</strain>
        <tissue evidence="1">Salivary glands</tissue>
    </source>
</reference>
<dbReference type="AlphaFoldDB" id="A0A147BPP5"/>
<dbReference type="PANTHER" id="PTHR33426">
    <property type="entry name" value="C2H2-TYPE DOMAIN-CONTAINING PROTEIN"/>
    <property type="match status" value="1"/>
</dbReference>
<organism evidence="1">
    <name type="scientific">Ixodes ricinus</name>
    <name type="common">Common tick</name>
    <name type="synonym">Acarus ricinus</name>
    <dbReference type="NCBI Taxonomy" id="34613"/>
    <lineage>
        <taxon>Eukaryota</taxon>
        <taxon>Metazoa</taxon>
        <taxon>Ecdysozoa</taxon>
        <taxon>Arthropoda</taxon>
        <taxon>Chelicerata</taxon>
        <taxon>Arachnida</taxon>
        <taxon>Acari</taxon>
        <taxon>Parasitiformes</taxon>
        <taxon>Ixodida</taxon>
        <taxon>Ixodoidea</taxon>
        <taxon>Ixodidae</taxon>
        <taxon>Ixodinae</taxon>
        <taxon>Ixodes</taxon>
    </lineage>
</organism>
<dbReference type="PANTHER" id="PTHR33426:SF30">
    <property type="match status" value="1"/>
</dbReference>
<protein>
    <submittedName>
        <fullName evidence="1">Putative homeobox transcription factor sip1</fullName>
    </submittedName>
</protein>
<dbReference type="EMBL" id="GEGO01002922">
    <property type="protein sequence ID" value="JAR92482.1"/>
    <property type="molecule type" value="Transcribed_RNA"/>
</dbReference>
<sequence>MALQIGIVRKGFGALLALKWLFTSVHSIMISQIGILSKGKGALLALKWLLTSMCSIMTGQMGIKSKLFGAKLAFKRRFTLVLFSVAKHLGPRARHGRMLALCLFITMGSQVAHNYMLIFRDIGARTASEPDVLGDFQGAAGLPHKCGSIT</sequence>
<evidence type="ECO:0000313" key="1">
    <source>
        <dbReference type="EMBL" id="JAR92482.1"/>
    </source>
</evidence>
<name>A0A147BPP5_IXORI</name>
<dbReference type="GO" id="GO:0003677">
    <property type="term" value="F:DNA binding"/>
    <property type="evidence" value="ECO:0007669"/>
    <property type="project" value="UniProtKB-KW"/>
</dbReference>
<keyword evidence="1" id="KW-0238">DNA-binding</keyword>
<keyword evidence="1" id="KW-0371">Homeobox</keyword>
<proteinExistence type="predicted"/>
<accession>A0A147BPP5</accession>